<dbReference type="InterPro" id="IPR012312">
    <property type="entry name" value="Hemerythrin-like"/>
</dbReference>
<dbReference type="AlphaFoldDB" id="A0A0N8H5L3"/>
<evidence type="ECO:0000256" key="1">
    <source>
        <dbReference type="SAM" id="SignalP"/>
    </source>
</evidence>
<reference evidence="3 4" key="1">
    <citation type="submission" date="2015-09" db="EMBL/GenBank/DDBJ databases">
        <title>Draft genome of a European isolate of the apple canker pathogen Neonectria ditissima.</title>
        <authorList>
            <person name="Gomez-Cortecero A."/>
            <person name="Harrison R.J."/>
            <person name="Armitage A.D."/>
        </authorList>
    </citation>
    <scope>NUCLEOTIDE SEQUENCE [LARGE SCALE GENOMIC DNA]</scope>
    <source>
        <strain evidence="3 4">R09/05</strain>
    </source>
</reference>
<accession>A0A0N8H5L3</accession>
<organism evidence="3 4">
    <name type="scientific">Neonectria ditissima</name>
    <dbReference type="NCBI Taxonomy" id="78410"/>
    <lineage>
        <taxon>Eukaryota</taxon>
        <taxon>Fungi</taxon>
        <taxon>Dikarya</taxon>
        <taxon>Ascomycota</taxon>
        <taxon>Pezizomycotina</taxon>
        <taxon>Sordariomycetes</taxon>
        <taxon>Hypocreomycetidae</taxon>
        <taxon>Hypocreales</taxon>
        <taxon>Nectriaceae</taxon>
        <taxon>Neonectria</taxon>
    </lineage>
</organism>
<keyword evidence="4" id="KW-1185">Reference proteome</keyword>
<comment type="caution">
    <text evidence="3">The sequence shown here is derived from an EMBL/GenBank/DDBJ whole genome shotgun (WGS) entry which is preliminary data.</text>
</comment>
<evidence type="ECO:0000313" key="4">
    <source>
        <dbReference type="Proteomes" id="UP000050424"/>
    </source>
</evidence>
<dbReference type="PANTHER" id="PTHR38048:SF2">
    <property type="entry name" value="HEMERYTHRIN-LIKE DOMAIN-CONTAINING PROTEIN"/>
    <property type="match status" value="1"/>
</dbReference>
<dbReference type="Pfam" id="PF01814">
    <property type="entry name" value="Hemerythrin"/>
    <property type="match status" value="1"/>
</dbReference>
<evidence type="ECO:0000313" key="3">
    <source>
        <dbReference type="EMBL" id="KPM36492.1"/>
    </source>
</evidence>
<dbReference type="Gene3D" id="1.20.120.520">
    <property type="entry name" value="nmb1532 protein domain like"/>
    <property type="match status" value="1"/>
</dbReference>
<dbReference type="Proteomes" id="UP000050424">
    <property type="component" value="Unassembled WGS sequence"/>
</dbReference>
<protein>
    <recommendedName>
        <fullName evidence="2">Hemerythrin-like domain-containing protein</fullName>
    </recommendedName>
</protein>
<gene>
    <name evidence="3" type="ORF">AK830_g10075</name>
</gene>
<dbReference type="STRING" id="78410.A0A0N8H5L3"/>
<dbReference type="EMBL" id="LKCW01000202">
    <property type="protein sequence ID" value="KPM36492.1"/>
    <property type="molecule type" value="Genomic_DNA"/>
</dbReference>
<dbReference type="OrthoDB" id="58416at2759"/>
<evidence type="ECO:0000259" key="2">
    <source>
        <dbReference type="Pfam" id="PF01814"/>
    </source>
</evidence>
<keyword evidence="1" id="KW-0732">Signal</keyword>
<dbReference type="CDD" id="cd12108">
    <property type="entry name" value="Hr-like"/>
    <property type="match status" value="1"/>
</dbReference>
<proteinExistence type="predicted"/>
<feature type="domain" description="Hemerythrin-like" evidence="2">
    <location>
        <begin position="97"/>
        <end position="217"/>
    </location>
</feature>
<name>A0A0N8H5L3_9HYPO</name>
<feature type="chain" id="PRO_5006026161" description="Hemerythrin-like domain-containing protein" evidence="1">
    <location>
        <begin position="19"/>
        <end position="323"/>
    </location>
</feature>
<dbReference type="PANTHER" id="PTHR38048">
    <property type="entry name" value="EXPRESSED PROTEIN"/>
    <property type="match status" value="1"/>
</dbReference>
<feature type="signal peptide" evidence="1">
    <location>
        <begin position="1"/>
        <end position="18"/>
    </location>
</feature>
<dbReference type="InterPro" id="IPR053206">
    <property type="entry name" value="Dimeric_xanthone_biosynth"/>
</dbReference>
<sequence length="323" mass="35948">MSRVRIALFFALQAIVVALFLNRSPYLMTSTAPTKQWADGPMKLVVTPQYLTKKVSSPWWMEGGKGVFCEKTCINQCRPDSQTDLFTTGATHMCLLHNAIIRGFNTIYLQAPHVQDADKAAFIGYSQTWFRFVKSHHDDEEDNLFPKVQDLLGDEAVWNDTHEEHVSFLAGLAEFNTYLDSLDAPTSLDATKLLGIMDSFRANFENHFHSEISTIAALADHPKAPTADTPEAAAASATFKTWGKKTVTKAGVLDVVPFFLLNLDRTAEDGLWANWPPMPAPVKWGLTNIAGSWYGAWWKFSSCDAQGLPQELYALRSAEVPKA</sequence>